<dbReference type="AlphaFoldDB" id="A0AAP2D818"/>
<feature type="domain" description="Microbial-type PARG catalytic" evidence="1">
    <location>
        <begin position="10"/>
        <end position="163"/>
    </location>
</feature>
<dbReference type="PIRSF" id="PIRSF014899">
    <property type="entry name" value="UCP014899"/>
    <property type="match status" value="1"/>
</dbReference>
<reference evidence="2 3" key="1">
    <citation type="submission" date="2021-05" db="EMBL/GenBank/DDBJ databases">
        <title>A Polyphasic approach of four new species of the genus Ohtaekwangia: Ohtaekwangia histidinii sp. nov., Ohtaekwangia cretensis sp. nov., Ohtaekwangia indiensis sp. nov., Ohtaekwangia reichenbachii sp. nov. from diverse environment.</title>
        <authorList>
            <person name="Octaviana S."/>
        </authorList>
    </citation>
    <scope>NUCLEOTIDE SEQUENCE [LARGE SCALE GENOMIC DNA]</scope>
    <source>
        <strain evidence="2 3">PWU37</strain>
    </source>
</reference>
<evidence type="ECO:0000259" key="1">
    <source>
        <dbReference type="Pfam" id="PF10021"/>
    </source>
</evidence>
<dbReference type="PANTHER" id="PTHR35596">
    <property type="entry name" value="DUF2263 DOMAIN-CONTAINING PROTEIN"/>
    <property type="match status" value="1"/>
</dbReference>
<protein>
    <submittedName>
        <fullName evidence="2">TIGR02452 family protein</fullName>
    </submittedName>
</protein>
<dbReference type="PANTHER" id="PTHR35596:SF1">
    <property type="entry name" value="MICROBIAL-TYPE PARG CATALYTIC DOMAIN-CONTAINING PROTEIN"/>
    <property type="match status" value="1"/>
</dbReference>
<organism evidence="2 3">
    <name type="scientific">Dawidia soli</name>
    <dbReference type="NCBI Taxonomy" id="2782352"/>
    <lineage>
        <taxon>Bacteria</taxon>
        <taxon>Pseudomonadati</taxon>
        <taxon>Bacteroidota</taxon>
        <taxon>Cytophagia</taxon>
        <taxon>Cytophagales</taxon>
        <taxon>Chryseotaleaceae</taxon>
        <taxon>Dawidia</taxon>
    </lineage>
</organism>
<dbReference type="Pfam" id="PF10021">
    <property type="entry name" value="PARG_cat_microb"/>
    <property type="match status" value="1"/>
</dbReference>
<comment type="caution">
    <text evidence="2">The sequence shown here is derived from an EMBL/GenBank/DDBJ whole genome shotgun (WGS) entry which is preliminary data.</text>
</comment>
<dbReference type="NCBIfam" id="TIGR02452">
    <property type="entry name" value="TIGR02452 family protein"/>
    <property type="match status" value="1"/>
</dbReference>
<dbReference type="InterPro" id="IPR019261">
    <property type="entry name" value="PARG_cat_microbial"/>
</dbReference>
<dbReference type="Proteomes" id="UP001319180">
    <property type="component" value="Unassembled WGS sequence"/>
</dbReference>
<keyword evidence="3" id="KW-1185">Reference proteome</keyword>
<dbReference type="InterPro" id="IPR012664">
    <property type="entry name" value="CHP02452"/>
</dbReference>
<evidence type="ECO:0000313" key="3">
    <source>
        <dbReference type="Proteomes" id="UP001319180"/>
    </source>
</evidence>
<evidence type="ECO:0000313" key="2">
    <source>
        <dbReference type="EMBL" id="MBT1687163.1"/>
    </source>
</evidence>
<dbReference type="RefSeq" id="WP_254090396.1">
    <property type="nucleotide sequence ID" value="NZ_JAHESC010000014.1"/>
</dbReference>
<dbReference type="EMBL" id="JAHESC010000014">
    <property type="protein sequence ID" value="MBT1687163.1"/>
    <property type="molecule type" value="Genomic_DNA"/>
</dbReference>
<dbReference type="SUPFAM" id="SSF52949">
    <property type="entry name" value="Macro domain-like"/>
    <property type="match status" value="1"/>
</dbReference>
<gene>
    <name evidence="2" type="ORF">KK078_11365</name>
</gene>
<sequence>MKKTTRIQIAEDSLRIIKQGHYINTQGETVSIREDQQRSVASSIHYTESKLDSLTSQIDALLATPPTGTTHFEVTGATSLEASQQLVFAGAPSVMCLNFASAKNPGGGFLNGSQAQEESIARSSGLYESITHHMDFYQTNRALDTCLYTDAMIYSPDVPVWKDDDGNALDNYYRLSIITSPAVNAGAVSRNEPDKVVHIAPIMLRRMEKVLAVSLLHGHKTLVLGAWGCGVFQNDPEDVARYFAQHLLEGKFKNRFERIVFAIKSNDERFIQPFRRHFA</sequence>
<name>A0AAP2D818_9BACT</name>
<dbReference type="Gene3D" id="3.40.220.10">
    <property type="entry name" value="Leucine Aminopeptidase, subunit E, domain 1"/>
    <property type="match status" value="1"/>
</dbReference>
<accession>A0AAP2D818</accession>
<dbReference type="InterPro" id="IPR043472">
    <property type="entry name" value="Macro_dom-like"/>
</dbReference>
<proteinExistence type="predicted"/>